<dbReference type="EMBL" id="DXBV01000054">
    <property type="protein sequence ID" value="HIZ30789.1"/>
    <property type="molecule type" value="Genomic_DNA"/>
</dbReference>
<reference evidence="1" key="2">
    <citation type="submission" date="2021-04" db="EMBL/GenBank/DDBJ databases">
        <authorList>
            <person name="Gilroy R."/>
        </authorList>
    </citation>
    <scope>NUCLEOTIDE SEQUENCE</scope>
    <source>
        <strain evidence="1">ChiGjej4B4-18154</strain>
    </source>
</reference>
<sequence length="80" mass="8718">MPRADRAMLALGSALYTLIMQNTQNYVLQNAAGAVVARIVHRGVTGGWDIDAPATMSAGLVCGLYVFSRYLERENEFLVV</sequence>
<gene>
    <name evidence="1" type="ORF">H9813_06130</name>
</gene>
<evidence type="ECO:0000313" key="1">
    <source>
        <dbReference type="EMBL" id="HIZ30789.1"/>
    </source>
</evidence>
<dbReference type="RefSeq" id="WP_394968353.1">
    <property type="nucleotide sequence ID" value="NZ_CALXHM010000018.1"/>
</dbReference>
<name>A0A9D2J023_9FIRM</name>
<accession>A0A9D2J023</accession>
<dbReference type="AlphaFoldDB" id="A0A9D2J023"/>
<reference evidence="1" key="1">
    <citation type="journal article" date="2021" name="PeerJ">
        <title>Extensive microbial diversity within the chicken gut microbiome revealed by metagenomics and culture.</title>
        <authorList>
            <person name="Gilroy R."/>
            <person name="Ravi A."/>
            <person name="Getino M."/>
            <person name="Pursley I."/>
            <person name="Horton D.L."/>
            <person name="Alikhan N.F."/>
            <person name="Baker D."/>
            <person name="Gharbi K."/>
            <person name="Hall N."/>
            <person name="Watson M."/>
            <person name="Adriaenssens E.M."/>
            <person name="Foster-Nyarko E."/>
            <person name="Jarju S."/>
            <person name="Secka A."/>
            <person name="Antonio M."/>
            <person name="Oren A."/>
            <person name="Chaudhuri R.R."/>
            <person name="La Ragione R."/>
            <person name="Hildebrand F."/>
            <person name="Pallen M.J."/>
        </authorList>
    </citation>
    <scope>NUCLEOTIDE SEQUENCE</scope>
    <source>
        <strain evidence="1">ChiGjej4B4-18154</strain>
    </source>
</reference>
<dbReference type="Proteomes" id="UP000824035">
    <property type="component" value="Unassembled WGS sequence"/>
</dbReference>
<proteinExistence type="predicted"/>
<organism evidence="1 2">
    <name type="scientific">Candidatus Allofournierella merdipullorum</name>
    <dbReference type="NCBI Taxonomy" id="2838595"/>
    <lineage>
        <taxon>Bacteria</taxon>
        <taxon>Bacillati</taxon>
        <taxon>Bacillota</taxon>
        <taxon>Clostridia</taxon>
        <taxon>Eubacteriales</taxon>
        <taxon>Oscillospiraceae</taxon>
        <taxon>Allofournierella</taxon>
    </lineage>
</organism>
<evidence type="ECO:0000313" key="2">
    <source>
        <dbReference type="Proteomes" id="UP000824035"/>
    </source>
</evidence>
<protein>
    <submittedName>
        <fullName evidence="1">Uncharacterized protein</fullName>
    </submittedName>
</protein>
<comment type="caution">
    <text evidence="1">The sequence shown here is derived from an EMBL/GenBank/DDBJ whole genome shotgun (WGS) entry which is preliminary data.</text>
</comment>